<sequence length="361" mass="41117">MSKKKKIMIIILVMLLIAGIFQISNNMYVSTFTEQNKTELGITLNKMMKGYVTNNKFSGTILVAKDNTILFHEGYSYSKRYMGKRKNEADTKFLIGSISKTFTALAIMKLNQNNKINLDDKVTAFFPEYENWEEVTVHQLLNHTSGIPNYYGSVSSYIKYFMSDISPEEILSTYQDKSLLFEPGQEFDYSNTNYILLGKIIEHVSNEDYITYLTTHIFEPLGLENTGYEARPNSVKGLARGYALNNIIEVNFFNLSNLYSAGGLYSTVKDLYTFCSALDHDMLFNDNSKVKTSSAYYGYGLSRSYMKDGSKVFYHTGGGPGITTGMYNIPDKDIEIIILGNNQQKITEDIRDDIYECLIRN</sequence>
<keyword evidence="6" id="KW-1185">Reference proteome</keyword>
<reference evidence="5" key="1">
    <citation type="submission" date="2020-07" db="EMBL/GenBank/DDBJ databases">
        <title>Vallitalea pronyensis genome.</title>
        <authorList>
            <person name="Postec A."/>
        </authorList>
    </citation>
    <scope>NUCLEOTIDE SEQUENCE</scope>
    <source>
        <strain evidence="5">FatNI3</strain>
    </source>
</reference>
<keyword evidence="2 3" id="KW-0472">Membrane</keyword>
<evidence type="ECO:0000313" key="6">
    <source>
        <dbReference type="Proteomes" id="UP000683246"/>
    </source>
</evidence>
<dbReference type="KEGG" id="vpy:HZI73_26005"/>
<dbReference type="AlphaFoldDB" id="A0A8J8MQ61"/>
<organism evidence="5 6">
    <name type="scientific">Vallitalea pronyensis</name>
    <dbReference type="NCBI Taxonomy" id="1348613"/>
    <lineage>
        <taxon>Bacteria</taxon>
        <taxon>Bacillati</taxon>
        <taxon>Bacillota</taxon>
        <taxon>Clostridia</taxon>
        <taxon>Lachnospirales</taxon>
        <taxon>Vallitaleaceae</taxon>
        <taxon>Vallitalea</taxon>
    </lineage>
</organism>
<accession>A0A8J8MQ61</accession>
<gene>
    <name evidence="5" type="ORF">HZI73_26005</name>
</gene>
<dbReference type="GO" id="GO:0016020">
    <property type="term" value="C:membrane"/>
    <property type="evidence" value="ECO:0007669"/>
    <property type="project" value="UniProtKB-SubCell"/>
</dbReference>
<evidence type="ECO:0000259" key="4">
    <source>
        <dbReference type="Pfam" id="PF00144"/>
    </source>
</evidence>
<dbReference type="RefSeq" id="WP_212696240.1">
    <property type="nucleotide sequence ID" value="NZ_CP058649.1"/>
</dbReference>
<dbReference type="Gene3D" id="3.40.710.10">
    <property type="entry name" value="DD-peptidase/beta-lactamase superfamily"/>
    <property type="match status" value="1"/>
</dbReference>
<feature type="domain" description="Beta-lactamase-related" evidence="4">
    <location>
        <begin position="46"/>
        <end position="354"/>
    </location>
</feature>
<feature type="transmembrane region" description="Helical" evidence="3">
    <location>
        <begin position="7"/>
        <end position="24"/>
    </location>
</feature>
<keyword evidence="3" id="KW-0812">Transmembrane</keyword>
<dbReference type="InterPro" id="IPR012338">
    <property type="entry name" value="Beta-lactam/transpept-like"/>
</dbReference>
<dbReference type="Pfam" id="PF00144">
    <property type="entry name" value="Beta-lactamase"/>
    <property type="match status" value="1"/>
</dbReference>
<evidence type="ECO:0000313" key="5">
    <source>
        <dbReference type="EMBL" id="QUI25536.1"/>
    </source>
</evidence>
<evidence type="ECO:0000256" key="1">
    <source>
        <dbReference type="ARBA" id="ARBA00004370"/>
    </source>
</evidence>
<name>A0A8J8MQ61_9FIRM</name>
<dbReference type="EMBL" id="CP058649">
    <property type="protein sequence ID" value="QUI25536.1"/>
    <property type="molecule type" value="Genomic_DNA"/>
</dbReference>
<evidence type="ECO:0000256" key="3">
    <source>
        <dbReference type="SAM" id="Phobius"/>
    </source>
</evidence>
<evidence type="ECO:0000256" key="2">
    <source>
        <dbReference type="ARBA" id="ARBA00023136"/>
    </source>
</evidence>
<dbReference type="SUPFAM" id="SSF56601">
    <property type="entry name" value="beta-lactamase/transpeptidase-like"/>
    <property type="match status" value="1"/>
</dbReference>
<protein>
    <submittedName>
        <fullName evidence="5">Beta-lactamase family protein</fullName>
    </submittedName>
</protein>
<comment type="subcellular location">
    <subcellularLocation>
        <location evidence="1">Membrane</location>
    </subcellularLocation>
</comment>
<keyword evidence="3" id="KW-1133">Transmembrane helix</keyword>
<dbReference type="InterPro" id="IPR050491">
    <property type="entry name" value="AmpC-like"/>
</dbReference>
<proteinExistence type="predicted"/>
<dbReference type="Proteomes" id="UP000683246">
    <property type="component" value="Chromosome"/>
</dbReference>
<dbReference type="PANTHER" id="PTHR46825:SF11">
    <property type="entry name" value="PENICILLIN-BINDING PROTEIN 4"/>
    <property type="match status" value="1"/>
</dbReference>
<dbReference type="PANTHER" id="PTHR46825">
    <property type="entry name" value="D-ALANYL-D-ALANINE-CARBOXYPEPTIDASE/ENDOPEPTIDASE AMPH"/>
    <property type="match status" value="1"/>
</dbReference>
<dbReference type="InterPro" id="IPR001466">
    <property type="entry name" value="Beta-lactam-related"/>
</dbReference>